<dbReference type="EMBL" id="JACEFO010001605">
    <property type="protein sequence ID" value="KAF8731738.1"/>
    <property type="molecule type" value="Genomic_DNA"/>
</dbReference>
<dbReference type="Proteomes" id="UP000636709">
    <property type="component" value="Unassembled WGS sequence"/>
</dbReference>
<dbReference type="OrthoDB" id="693761at2759"/>
<protein>
    <recommendedName>
        <fullName evidence="8">Cytochrome P450</fullName>
    </recommendedName>
</protein>
<name>A0A835F8M8_9POAL</name>
<dbReference type="GO" id="GO:0005506">
    <property type="term" value="F:iron ion binding"/>
    <property type="evidence" value="ECO:0007669"/>
    <property type="project" value="InterPro"/>
</dbReference>
<feature type="compositionally biased region" description="Low complexity" evidence="4">
    <location>
        <begin position="138"/>
        <end position="159"/>
    </location>
</feature>
<evidence type="ECO:0000313" key="7">
    <source>
        <dbReference type="Proteomes" id="UP000636709"/>
    </source>
</evidence>
<accession>A0A835F8M8</accession>
<dbReference type="AlphaFoldDB" id="A0A835F8M8"/>
<comment type="similarity">
    <text evidence="1">Belongs to the cytochrome P450 family.</text>
</comment>
<evidence type="ECO:0000313" key="6">
    <source>
        <dbReference type="EMBL" id="KAF8731738.1"/>
    </source>
</evidence>
<dbReference type="Pfam" id="PF00067">
    <property type="entry name" value="p450"/>
    <property type="match status" value="1"/>
</dbReference>
<dbReference type="InterPro" id="IPR036396">
    <property type="entry name" value="Cyt_P450_sf"/>
</dbReference>
<keyword evidence="3" id="KW-0408">Iron</keyword>
<keyword evidence="7" id="KW-1185">Reference proteome</keyword>
<dbReference type="PANTHER" id="PTHR47955">
    <property type="entry name" value="CYTOCHROME P450 FAMILY 71 PROTEIN"/>
    <property type="match status" value="1"/>
</dbReference>
<feature type="region of interest" description="Disordered" evidence="4">
    <location>
        <begin position="116"/>
        <end position="188"/>
    </location>
</feature>
<feature type="signal peptide" evidence="5">
    <location>
        <begin position="1"/>
        <end position="22"/>
    </location>
</feature>
<evidence type="ECO:0000256" key="4">
    <source>
        <dbReference type="SAM" id="MobiDB-lite"/>
    </source>
</evidence>
<evidence type="ECO:0008006" key="8">
    <source>
        <dbReference type="Google" id="ProtNLM"/>
    </source>
</evidence>
<organism evidence="6 7">
    <name type="scientific">Digitaria exilis</name>
    <dbReference type="NCBI Taxonomy" id="1010633"/>
    <lineage>
        <taxon>Eukaryota</taxon>
        <taxon>Viridiplantae</taxon>
        <taxon>Streptophyta</taxon>
        <taxon>Embryophyta</taxon>
        <taxon>Tracheophyta</taxon>
        <taxon>Spermatophyta</taxon>
        <taxon>Magnoliopsida</taxon>
        <taxon>Liliopsida</taxon>
        <taxon>Poales</taxon>
        <taxon>Poaceae</taxon>
        <taxon>PACMAD clade</taxon>
        <taxon>Panicoideae</taxon>
        <taxon>Panicodae</taxon>
        <taxon>Paniceae</taxon>
        <taxon>Anthephorinae</taxon>
        <taxon>Digitaria</taxon>
    </lineage>
</organism>
<comment type="caution">
    <text evidence="6">The sequence shown here is derived from an EMBL/GenBank/DDBJ whole genome shotgun (WGS) entry which is preliminary data.</text>
</comment>
<dbReference type="Gene3D" id="1.10.630.10">
    <property type="entry name" value="Cytochrome P450"/>
    <property type="match status" value="1"/>
</dbReference>
<dbReference type="SUPFAM" id="SSF48264">
    <property type="entry name" value="Cytochrome P450"/>
    <property type="match status" value="1"/>
</dbReference>
<evidence type="ECO:0000256" key="1">
    <source>
        <dbReference type="ARBA" id="ARBA00010617"/>
    </source>
</evidence>
<evidence type="ECO:0000256" key="5">
    <source>
        <dbReference type="SAM" id="SignalP"/>
    </source>
</evidence>
<feature type="compositionally biased region" description="Polar residues" evidence="4">
    <location>
        <begin position="124"/>
        <end position="134"/>
    </location>
</feature>
<dbReference type="GO" id="GO:0004497">
    <property type="term" value="F:monooxygenase activity"/>
    <property type="evidence" value="ECO:0007669"/>
    <property type="project" value="InterPro"/>
</dbReference>
<sequence>MPLHLILSFPFLIITVVYLVRSARRPGCATASSSSLRRLPPGPWALPVMGHLHHLMLDALPHHKLRDLSRHHGPVMLLRLGELPVVVVSSVDAAREVMKTNDLTFATWPIGQRRGWPWPMEPRASSSPPTTTRGGISAGSAPSSSSAPAASAPSTPSVSRKPTASSGRWRRWRWQCGEPQQVRVGVRG</sequence>
<keyword evidence="2" id="KW-0479">Metal-binding</keyword>
<dbReference type="GO" id="GO:0016705">
    <property type="term" value="F:oxidoreductase activity, acting on paired donors, with incorporation or reduction of molecular oxygen"/>
    <property type="evidence" value="ECO:0007669"/>
    <property type="project" value="InterPro"/>
</dbReference>
<keyword evidence="5" id="KW-0732">Signal</keyword>
<evidence type="ECO:0000256" key="2">
    <source>
        <dbReference type="ARBA" id="ARBA00022723"/>
    </source>
</evidence>
<gene>
    <name evidence="6" type="ORF">HU200_015669</name>
</gene>
<evidence type="ECO:0000256" key="3">
    <source>
        <dbReference type="ARBA" id="ARBA00023004"/>
    </source>
</evidence>
<reference evidence="6" key="1">
    <citation type="submission" date="2020-07" db="EMBL/GenBank/DDBJ databases">
        <title>Genome sequence and genetic diversity analysis of an under-domesticated orphan crop, white fonio (Digitaria exilis).</title>
        <authorList>
            <person name="Bennetzen J.L."/>
            <person name="Chen S."/>
            <person name="Ma X."/>
            <person name="Wang X."/>
            <person name="Yssel A.E.J."/>
            <person name="Chaluvadi S.R."/>
            <person name="Johnson M."/>
            <person name="Gangashetty P."/>
            <person name="Hamidou F."/>
            <person name="Sanogo M.D."/>
            <person name="Zwaenepoel A."/>
            <person name="Wallace J."/>
            <person name="Van De Peer Y."/>
            <person name="Van Deynze A."/>
        </authorList>
    </citation>
    <scope>NUCLEOTIDE SEQUENCE</scope>
    <source>
        <tissue evidence="6">Leaves</tissue>
    </source>
</reference>
<dbReference type="InterPro" id="IPR001128">
    <property type="entry name" value="Cyt_P450"/>
</dbReference>
<dbReference type="GO" id="GO:0020037">
    <property type="term" value="F:heme binding"/>
    <property type="evidence" value="ECO:0007669"/>
    <property type="project" value="InterPro"/>
</dbReference>
<feature type="chain" id="PRO_5032269149" description="Cytochrome P450" evidence="5">
    <location>
        <begin position="23"/>
        <end position="188"/>
    </location>
</feature>
<dbReference type="PANTHER" id="PTHR47955:SF21">
    <property type="entry name" value="OS06G0642300 PROTEIN"/>
    <property type="match status" value="1"/>
</dbReference>
<proteinExistence type="inferred from homology"/>